<dbReference type="AlphaFoldDB" id="A0A934MWT2"/>
<dbReference type="RefSeq" id="WP_199468927.1">
    <property type="nucleotide sequence ID" value="NZ_JAEMNX010000014.1"/>
</dbReference>
<sequence length="409" mass="45651">MKKLIAIGCYSFALTTTNSAFSGPIINAVIGLDNSQITELNQGISLIPNKASILPLEEAFSPISFMQNDANANWINSIGNKVKVEHKLRDLNYTGTLSKIESNAFLLKVNNKPILLPLDDFYLIPLENQTSGKNNQQQYPAKLSYQSNQLSWTPQLSLIVANGKIIIHQNALLHNRSDTSIELKNSLLHYSRSQPTLFKAERTSMALQSSVRPIEYQNNEATYSLESITLAPHTDTLYPLKNTRSKIEQSVHTASLFTRNNNRNNRGKIDLNFQSMMKFTFTEEGLPGEYQLYWQRDNLLIPGNKTYFNTVRAKQTASISSNKSLDLTGNITLVSASSPKLPTTQIWEAKIRNNSNQTQSFSIEQSVEGILESVAGDGVSQSSANTLMLTGQIKSHSTKVIQYTLKLKK</sequence>
<keyword evidence="2" id="KW-1185">Reference proteome</keyword>
<organism evidence="1 2">
    <name type="scientific">Marinomonas transparens</name>
    <dbReference type="NCBI Taxonomy" id="2795388"/>
    <lineage>
        <taxon>Bacteria</taxon>
        <taxon>Pseudomonadati</taxon>
        <taxon>Pseudomonadota</taxon>
        <taxon>Gammaproteobacteria</taxon>
        <taxon>Oceanospirillales</taxon>
        <taxon>Oceanospirillaceae</taxon>
        <taxon>Marinomonas</taxon>
    </lineage>
</organism>
<dbReference type="Proteomes" id="UP000628710">
    <property type="component" value="Unassembled WGS sequence"/>
</dbReference>
<proteinExistence type="predicted"/>
<evidence type="ECO:0008006" key="3">
    <source>
        <dbReference type="Google" id="ProtNLM"/>
    </source>
</evidence>
<comment type="caution">
    <text evidence="1">The sequence shown here is derived from an EMBL/GenBank/DDBJ whole genome shotgun (WGS) entry which is preliminary data.</text>
</comment>
<accession>A0A934MWT2</accession>
<evidence type="ECO:0000313" key="2">
    <source>
        <dbReference type="Proteomes" id="UP000628710"/>
    </source>
</evidence>
<dbReference type="EMBL" id="JAEMNX010000014">
    <property type="protein sequence ID" value="MBJ7538524.1"/>
    <property type="molecule type" value="Genomic_DNA"/>
</dbReference>
<name>A0A934MWT2_9GAMM</name>
<reference evidence="1" key="1">
    <citation type="submission" date="2020-12" db="EMBL/GenBank/DDBJ databases">
        <title>Marinomonas arctica sp. nov., a psychrotolerant bacterium isolated from the Arctic.</title>
        <authorList>
            <person name="Zhang Y."/>
        </authorList>
    </citation>
    <scope>NUCLEOTIDE SEQUENCE</scope>
    <source>
        <strain evidence="1">C1424</strain>
    </source>
</reference>
<protein>
    <recommendedName>
        <fullName evidence="3">DUF4139 domain-containing protein</fullName>
    </recommendedName>
</protein>
<evidence type="ECO:0000313" key="1">
    <source>
        <dbReference type="EMBL" id="MBJ7538524.1"/>
    </source>
</evidence>
<gene>
    <name evidence="1" type="ORF">I8J31_12635</name>
</gene>